<dbReference type="InterPro" id="IPR012337">
    <property type="entry name" value="RNaseH-like_sf"/>
</dbReference>
<dbReference type="GO" id="GO:0004527">
    <property type="term" value="F:exonuclease activity"/>
    <property type="evidence" value="ECO:0007669"/>
    <property type="project" value="UniProtKB-KW"/>
</dbReference>
<proteinExistence type="predicted"/>
<dbReference type="EMBL" id="BPEY01000077">
    <property type="protein sequence ID" value="GIU49973.1"/>
    <property type="molecule type" value="Genomic_DNA"/>
</dbReference>
<dbReference type="PANTHER" id="PTHR23044">
    <property type="entry name" value="3'-5' EXONUCLEASE ERI1-RELATED"/>
    <property type="match status" value="1"/>
</dbReference>
<feature type="domain" description="Exonuclease" evidence="4">
    <location>
        <begin position="31"/>
        <end position="210"/>
    </location>
</feature>
<keyword evidence="1" id="KW-0540">Nuclease</keyword>
<keyword evidence="6" id="KW-1185">Reference proteome</keyword>
<dbReference type="InterPro" id="IPR051274">
    <property type="entry name" value="3-5_Exoribonuclease"/>
</dbReference>
<protein>
    <submittedName>
        <fullName evidence="5">Exonuclease</fullName>
    </submittedName>
</protein>
<dbReference type="Gene3D" id="3.30.420.10">
    <property type="entry name" value="Ribonuclease H-like superfamily/Ribonuclease H"/>
    <property type="match status" value="1"/>
</dbReference>
<organism evidence="5 6">
    <name type="scientific">Shewanella sairae</name>
    <dbReference type="NCBI Taxonomy" id="190310"/>
    <lineage>
        <taxon>Bacteria</taxon>
        <taxon>Pseudomonadati</taxon>
        <taxon>Pseudomonadota</taxon>
        <taxon>Gammaproteobacteria</taxon>
        <taxon>Alteromonadales</taxon>
        <taxon>Shewanellaceae</taxon>
        <taxon>Shewanella</taxon>
    </lineage>
</organism>
<dbReference type="InterPro" id="IPR036397">
    <property type="entry name" value="RNaseH_sf"/>
</dbReference>
<dbReference type="CDD" id="cd06133">
    <property type="entry name" value="ERI-1_3'hExo_like"/>
    <property type="match status" value="1"/>
</dbReference>
<dbReference type="PANTHER" id="PTHR23044:SF61">
    <property type="entry name" value="3'-5' EXORIBONUCLEASE 1-RELATED"/>
    <property type="match status" value="1"/>
</dbReference>
<dbReference type="InterPro" id="IPR047201">
    <property type="entry name" value="ERI-1_3'hExo-like"/>
</dbReference>
<dbReference type="Pfam" id="PF00929">
    <property type="entry name" value="RNase_T"/>
    <property type="match status" value="1"/>
</dbReference>
<keyword evidence="2" id="KW-0378">Hydrolase</keyword>
<gene>
    <name evidence="5" type="ORF">TUM4438_34740</name>
</gene>
<dbReference type="InterPro" id="IPR013520">
    <property type="entry name" value="Ribonucl_H"/>
</dbReference>
<reference evidence="5" key="1">
    <citation type="submission" date="2021-05" db="EMBL/GenBank/DDBJ databases">
        <title>Molecular characterization for Shewanella algae harboring chromosomal blaOXA-55-like strains isolated from clinical and environment sample.</title>
        <authorList>
            <person name="Ohama Y."/>
            <person name="Aoki K."/>
            <person name="Harada S."/>
            <person name="Moriya K."/>
            <person name="Ishii Y."/>
            <person name="Tateda K."/>
        </authorList>
    </citation>
    <scope>NUCLEOTIDE SEQUENCE</scope>
    <source>
        <strain evidence="5">JCM 11563</strain>
    </source>
</reference>
<comment type="caution">
    <text evidence="5">The sequence shown here is derived from an EMBL/GenBank/DDBJ whole genome shotgun (WGS) entry which is preliminary data.</text>
</comment>
<keyword evidence="3 5" id="KW-0269">Exonuclease</keyword>
<dbReference type="Proteomes" id="UP000887104">
    <property type="component" value="Unassembled WGS sequence"/>
</dbReference>
<name>A0ABQ4PNE0_9GAMM</name>
<dbReference type="SUPFAM" id="SSF53098">
    <property type="entry name" value="Ribonuclease H-like"/>
    <property type="match status" value="1"/>
</dbReference>
<evidence type="ECO:0000256" key="1">
    <source>
        <dbReference type="ARBA" id="ARBA00022722"/>
    </source>
</evidence>
<evidence type="ECO:0000256" key="2">
    <source>
        <dbReference type="ARBA" id="ARBA00022801"/>
    </source>
</evidence>
<evidence type="ECO:0000313" key="6">
    <source>
        <dbReference type="Proteomes" id="UP000887104"/>
    </source>
</evidence>
<sequence>MRYWLNKILVYRLEFEYTKDGLRLLLEQHKYLVIIDVEHTCTEDGSIPTNEREIIEIGAVLLTTNSLSVVNEFSRLVRPVRHPQLSSFCVNLTGISQSLLVNQDVFSQVFKQFQAWLPADNDYIFCSWGSYDLIQINIDCDFHQLQNYSPATVVNLKKAFAKTQRIKPQVGLKKALEISGNSMEGTQHRGLTDAQNTIKLLLFIFDENNLVKL</sequence>
<evidence type="ECO:0000256" key="3">
    <source>
        <dbReference type="ARBA" id="ARBA00022839"/>
    </source>
</evidence>
<accession>A0ABQ4PNE0</accession>
<evidence type="ECO:0000313" key="5">
    <source>
        <dbReference type="EMBL" id="GIU49973.1"/>
    </source>
</evidence>
<dbReference type="SMART" id="SM00479">
    <property type="entry name" value="EXOIII"/>
    <property type="match status" value="1"/>
</dbReference>
<evidence type="ECO:0000259" key="4">
    <source>
        <dbReference type="SMART" id="SM00479"/>
    </source>
</evidence>